<proteinExistence type="predicted"/>
<dbReference type="Gene3D" id="1.10.150.130">
    <property type="match status" value="1"/>
</dbReference>
<dbReference type="PANTHER" id="PTHR30349">
    <property type="entry name" value="PHAGE INTEGRASE-RELATED"/>
    <property type="match status" value="1"/>
</dbReference>
<accession>A0AAE6QAR2</accession>
<dbReference type="Pfam" id="PF02899">
    <property type="entry name" value="Phage_int_SAM_1"/>
    <property type="match status" value="1"/>
</dbReference>
<dbReference type="InterPro" id="IPR050090">
    <property type="entry name" value="Tyrosine_recombinase_XerCD"/>
</dbReference>
<dbReference type="InterPro" id="IPR004107">
    <property type="entry name" value="Integrase_SAM-like_N"/>
</dbReference>
<dbReference type="NCBIfam" id="NF001399">
    <property type="entry name" value="PRK00283.1"/>
    <property type="match status" value="1"/>
</dbReference>
<dbReference type="InterPro" id="IPR002104">
    <property type="entry name" value="Integrase_catalytic"/>
</dbReference>
<dbReference type="GO" id="GO:0006310">
    <property type="term" value="P:DNA recombination"/>
    <property type="evidence" value="ECO:0007669"/>
    <property type="project" value="UniProtKB-KW"/>
</dbReference>
<dbReference type="GO" id="GO:0015074">
    <property type="term" value="P:DNA integration"/>
    <property type="evidence" value="ECO:0007669"/>
    <property type="project" value="UniProtKB-KW"/>
</dbReference>
<protein>
    <submittedName>
        <fullName evidence="8">Tyrosine recombinase</fullName>
    </submittedName>
</protein>
<keyword evidence="4" id="KW-0233">DNA recombination</keyword>
<organism evidence="8 9">
    <name type="scientific">Ehrlichia ruminantium</name>
    <name type="common">heartwater rickettsia</name>
    <name type="synonym">Cowdria ruminantium</name>
    <dbReference type="NCBI Taxonomy" id="779"/>
    <lineage>
        <taxon>Bacteria</taxon>
        <taxon>Pseudomonadati</taxon>
        <taxon>Pseudomonadota</taxon>
        <taxon>Alphaproteobacteria</taxon>
        <taxon>Rickettsiales</taxon>
        <taxon>Anaplasmataceae</taxon>
        <taxon>Ehrlichia</taxon>
    </lineage>
</organism>
<dbReference type="InterPro" id="IPR044068">
    <property type="entry name" value="CB"/>
</dbReference>
<dbReference type="GO" id="GO:0003677">
    <property type="term" value="F:DNA binding"/>
    <property type="evidence" value="ECO:0007669"/>
    <property type="project" value="UniProtKB-UniRule"/>
</dbReference>
<dbReference type="RefSeq" id="WP_158406289.1">
    <property type="nucleotide sequence ID" value="NZ_CP033454.1"/>
</dbReference>
<evidence type="ECO:0000259" key="7">
    <source>
        <dbReference type="PROSITE" id="PS51900"/>
    </source>
</evidence>
<dbReference type="EMBL" id="CP033455">
    <property type="protein sequence ID" value="QGR03126.1"/>
    <property type="molecule type" value="Genomic_DNA"/>
</dbReference>
<sequence length="309" mass="35069">MNNEKYVEAFLAAIAAEKHISYNTYQSYMVDLLDLCKFCNDKNLALTKVCVSDLQDYVRLMYEKEYKSSTISRKISAIKNLYKFFYKDNIISCDPALSVDFPRLSRSLPKALGIDEVSRLLDMAALDCSPEGRRTDAIINILYSSGMRVSELICLKLNEIIEALNNSDTEISHIKIRGKANKERIVLLNSSAIVSIQKYLEVYRCFIPNGHEVSQWLFPGTKFDHPITRQRVGQLLKELGVSAGVDITRISPHKLRHSFATHLLNNGSNIIFIQKMLGHASLSTTQIYTYVANEKLKNILLKCHPLGNK</sequence>
<dbReference type="PROSITE" id="PS51898">
    <property type="entry name" value="TYR_RECOMBINASE"/>
    <property type="match status" value="1"/>
</dbReference>
<gene>
    <name evidence="8" type="ORF">EDL80_00650</name>
</gene>
<dbReference type="InterPro" id="IPR011010">
    <property type="entry name" value="DNA_brk_join_enz"/>
</dbReference>
<dbReference type="Gene3D" id="1.10.443.10">
    <property type="entry name" value="Intergrase catalytic core"/>
    <property type="match status" value="1"/>
</dbReference>
<evidence type="ECO:0000256" key="1">
    <source>
        <dbReference type="ARBA" id="ARBA00022829"/>
    </source>
</evidence>
<feature type="domain" description="Core-binding (CB)" evidence="7">
    <location>
        <begin position="1"/>
        <end position="86"/>
    </location>
</feature>
<dbReference type="InterPro" id="IPR013762">
    <property type="entry name" value="Integrase-like_cat_sf"/>
</dbReference>
<evidence type="ECO:0000256" key="3">
    <source>
        <dbReference type="ARBA" id="ARBA00023125"/>
    </source>
</evidence>
<name>A0AAE6QAR2_EHRRU</name>
<evidence type="ECO:0000256" key="5">
    <source>
        <dbReference type="PROSITE-ProRule" id="PRU01248"/>
    </source>
</evidence>
<dbReference type="SUPFAM" id="SSF56349">
    <property type="entry name" value="DNA breaking-rejoining enzymes"/>
    <property type="match status" value="1"/>
</dbReference>
<evidence type="ECO:0000256" key="4">
    <source>
        <dbReference type="ARBA" id="ARBA00023172"/>
    </source>
</evidence>
<keyword evidence="3 5" id="KW-0238">DNA-binding</keyword>
<dbReference type="Pfam" id="PF00589">
    <property type="entry name" value="Phage_integrase"/>
    <property type="match status" value="1"/>
</dbReference>
<evidence type="ECO:0000259" key="6">
    <source>
        <dbReference type="PROSITE" id="PS51898"/>
    </source>
</evidence>
<keyword evidence="2" id="KW-0229">DNA integration</keyword>
<evidence type="ECO:0000313" key="9">
    <source>
        <dbReference type="Proteomes" id="UP000422822"/>
    </source>
</evidence>
<feature type="domain" description="Tyr recombinase" evidence="6">
    <location>
        <begin position="107"/>
        <end position="301"/>
    </location>
</feature>
<dbReference type="Proteomes" id="UP000422822">
    <property type="component" value="Chromosome"/>
</dbReference>
<dbReference type="PROSITE" id="PS51900">
    <property type="entry name" value="CB"/>
    <property type="match status" value="1"/>
</dbReference>
<keyword evidence="9" id="KW-1185">Reference proteome</keyword>
<keyword evidence="1" id="KW-0159">Chromosome partition</keyword>
<evidence type="ECO:0000256" key="2">
    <source>
        <dbReference type="ARBA" id="ARBA00022908"/>
    </source>
</evidence>
<reference evidence="8 9" key="1">
    <citation type="submission" date="2018-10" db="EMBL/GenBank/DDBJ databases">
        <title>Propagation and draft genome sequences of three atypical Erhlichia ruminantium isolates.</title>
        <authorList>
            <person name="Liebenberg J."/>
            <person name="Steyn H."/>
            <person name="Josemans A."/>
            <person name="Zweygarth E."/>
        </authorList>
    </citation>
    <scope>NUCLEOTIDE SEQUENCE [LARGE SCALE GENOMIC DNA]</scope>
    <source>
        <strain evidence="8 9">Omatjenne</strain>
    </source>
</reference>
<dbReference type="GO" id="GO:0007059">
    <property type="term" value="P:chromosome segregation"/>
    <property type="evidence" value="ECO:0007669"/>
    <property type="project" value="UniProtKB-KW"/>
</dbReference>
<dbReference type="AlphaFoldDB" id="A0AAE6QAR2"/>
<dbReference type="InterPro" id="IPR010998">
    <property type="entry name" value="Integrase_recombinase_N"/>
</dbReference>
<evidence type="ECO:0000313" key="8">
    <source>
        <dbReference type="EMBL" id="QGR03126.1"/>
    </source>
</evidence>
<dbReference type="PANTHER" id="PTHR30349:SF81">
    <property type="entry name" value="TYROSINE RECOMBINASE XERC"/>
    <property type="match status" value="1"/>
</dbReference>